<organism evidence="1 2">
    <name type="scientific">Peribacillus deserti</name>
    <dbReference type="NCBI Taxonomy" id="673318"/>
    <lineage>
        <taxon>Bacteria</taxon>
        <taxon>Bacillati</taxon>
        <taxon>Bacillota</taxon>
        <taxon>Bacilli</taxon>
        <taxon>Bacillales</taxon>
        <taxon>Bacillaceae</taxon>
        <taxon>Peribacillus</taxon>
    </lineage>
</organism>
<dbReference type="Proteomes" id="UP000823486">
    <property type="component" value="Unassembled WGS sequence"/>
</dbReference>
<reference evidence="1 2" key="1">
    <citation type="submission" date="2021-01" db="EMBL/GenBank/DDBJ databases">
        <title>Genomic Encyclopedia of Type Strains, Phase IV (KMG-IV): sequencing the most valuable type-strain genomes for metagenomic binning, comparative biology and taxonomic classification.</title>
        <authorList>
            <person name="Goeker M."/>
        </authorList>
    </citation>
    <scope>NUCLEOTIDE SEQUENCE [LARGE SCALE GENOMIC DNA]</scope>
    <source>
        <strain evidence="1 2">DSM 105482</strain>
    </source>
</reference>
<evidence type="ECO:0000313" key="2">
    <source>
        <dbReference type="Proteomes" id="UP000823486"/>
    </source>
</evidence>
<comment type="caution">
    <text evidence="1">The sequence shown here is derived from an EMBL/GenBank/DDBJ whole genome shotgun (WGS) entry which is preliminary data.</text>
</comment>
<evidence type="ECO:0008006" key="3">
    <source>
        <dbReference type="Google" id="ProtNLM"/>
    </source>
</evidence>
<protein>
    <recommendedName>
        <fullName evidence="3">Lipoprotein</fullName>
    </recommendedName>
</protein>
<gene>
    <name evidence="1" type="ORF">JOC77_004148</name>
</gene>
<name>A0ABS2QNC8_9BACI</name>
<proteinExistence type="predicted"/>
<accession>A0ABS2QNC8</accession>
<dbReference type="RefSeq" id="WP_204547874.1">
    <property type="nucleotide sequence ID" value="NZ_JAFBFI010000032.1"/>
</dbReference>
<sequence>MGVTTMPILILFSSLFLLSGCDGNLYEQLRQNDFLENRCLSAEFEQLQKLGIKGYSKDSFNNVIFYVENPNDKTKKKVSIDFSLEDADQLNVKPNALPFPVSLTIPK</sequence>
<dbReference type="EMBL" id="JAFBFI010000032">
    <property type="protein sequence ID" value="MBM7694671.1"/>
    <property type="molecule type" value="Genomic_DNA"/>
</dbReference>
<keyword evidence="2" id="KW-1185">Reference proteome</keyword>
<evidence type="ECO:0000313" key="1">
    <source>
        <dbReference type="EMBL" id="MBM7694671.1"/>
    </source>
</evidence>